<name>A0A7S1W672_ALECA</name>
<protein>
    <recommendedName>
        <fullName evidence="1">Copine C-terminal domain-containing protein</fullName>
    </recommendedName>
</protein>
<dbReference type="SUPFAM" id="SSF53300">
    <property type="entry name" value="vWA-like"/>
    <property type="match status" value="1"/>
</dbReference>
<organism evidence="2">
    <name type="scientific">Alexandrium catenella</name>
    <name type="common">Red tide dinoflagellate</name>
    <name type="synonym">Gonyaulax catenella</name>
    <dbReference type="NCBI Taxonomy" id="2925"/>
    <lineage>
        <taxon>Eukaryota</taxon>
        <taxon>Sar</taxon>
        <taxon>Alveolata</taxon>
        <taxon>Dinophyceae</taxon>
        <taxon>Gonyaulacales</taxon>
        <taxon>Pyrocystaceae</taxon>
        <taxon>Alexandrium</taxon>
    </lineage>
</organism>
<dbReference type="Pfam" id="PF07002">
    <property type="entry name" value="Copine"/>
    <property type="match status" value="1"/>
</dbReference>
<dbReference type="AlphaFoldDB" id="A0A7S1W672"/>
<dbReference type="EMBL" id="HBGE01052290">
    <property type="protein sequence ID" value="CAD9150500.1"/>
    <property type="molecule type" value="Transcribed_RNA"/>
</dbReference>
<dbReference type="InterPro" id="IPR036465">
    <property type="entry name" value="vWFA_dom_sf"/>
</dbReference>
<dbReference type="PANTHER" id="PTHR45751:SF11">
    <property type="entry name" value="COPINE FAMILY PROTEIN 2"/>
    <property type="match status" value="1"/>
</dbReference>
<dbReference type="InterPro" id="IPR010734">
    <property type="entry name" value="Copine_C"/>
</dbReference>
<dbReference type="PANTHER" id="PTHR45751">
    <property type="entry name" value="COPINE FAMILY PROTEIN 1"/>
    <property type="match status" value="1"/>
</dbReference>
<proteinExistence type="predicted"/>
<dbReference type="GO" id="GO:0004842">
    <property type="term" value="F:ubiquitin-protein transferase activity"/>
    <property type="evidence" value="ECO:0007669"/>
    <property type="project" value="TreeGrafter"/>
</dbReference>
<dbReference type="GO" id="GO:0016567">
    <property type="term" value="P:protein ubiquitination"/>
    <property type="evidence" value="ECO:0007669"/>
    <property type="project" value="TreeGrafter"/>
</dbReference>
<sequence length="319" mass="33851">MGNTEAKFQREVESLAGGLLRSGATTEWSNADTCKDMKSLQGALRKAGIESCNLMVGFDFTSSNKVAGTESFHGLCLHSLDGKHGPNPYELALGIIGRALVPLFDDDGRIPAFVFGDIETKAHRARQIGDAAGCLGMDGPEGVLAKYREAVGNALFSGPTSFAPLIDKAVEVTKASGNCLQVLLILADGQVTQGDCMRETIAAIVRASSHPLSIVMVGLGDGPWEDMAAFDDYIEKSRFDNFQFVPFGKFHQLLGRASGSEQSGVVEAAFTVCALQELPLQYAAMSRLGLLGHGRGAAASERERSRSPRRGGALVVDAL</sequence>
<reference evidence="2" key="1">
    <citation type="submission" date="2021-01" db="EMBL/GenBank/DDBJ databases">
        <authorList>
            <person name="Corre E."/>
            <person name="Pelletier E."/>
            <person name="Niang G."/>
            <person name="Scheremetjew M."/>
            <person name="Finn R."/>
            <person name="Kale V."/>
            <person name="Holt S."/>
            <person name="Cochrane G."/>
            <person name="Meng A."/>
            <person name="Brown T."/>
            <person name="Cohen L."/>
        </authorList>
    </citation>
    <scope>NUCLEOTIDE SEQUENCE</scope>
    <source>
        <strain evidence="2">OF101</strain>
    </source>
</reference>
<gene>
    <name evidence="2" type="ORF">ACAT0790_LOCUS31550</name>
</gene>
<feature type="domain" description="Copine C-terminal" evidence="1">
    <location>
        <begin position="76"/>
        <end position="291"/>
    </location>
</feature>
<dbReference type="InterPro" id="IPR052079">
    <property type="entry name" value="E3_ligase/Copine_domain"/>
</dbReference>
<accession>A0A7S1W672</accession>
<evidence type="ECO:0000259" key="1">
    <source>
        <dbReference type="Pfam" id="PF07002"/>
    </source>
</evidence>
<evidence type="ECO:0000313" key="2">
    <source>
        <dbReference type="EMBL" id="CAD9150500.1"/>
    </source>
</evidence>
<dbReference type="GO" id="GO:0005634">
    <property type="term" value="C:nucleus"/>
    <property type="evidence" value="ECO:0007669"/>
    <property type="project" value="TreeGrafter"/>
</dbReference>